<dbReference type="CDD" id="cd00093">
    <property type="entry name" value="HTH_XRE"/>
    <property type="match status" value="1"/>
</dbReference>
<keyword evidence="6" id="KW-1185">Reference proteome</keyword>
<dbReference type="PANTHER" id="PTHR40661:SF3">
    <property type="entry name" value="FELS-1 PROPHAGE TRANSCRIPTIONAL REGULATOR"/>
    <property type="match status" value="1"/>
</dbReference>
<feature type="domain" description="HTH cro/C1-type" evidence="4">
    <location>
        <begin position="26"/>
        <end position="79"/>
    </location>
</feature>
<dbReference type="Pfam" id="PF01381">
    <property type="entry name" value="HTH_3"/>
    <property type="match status" value="1"/>
</dbReference>
<dbReference type="Pfam" id="PF00717">
    <property type="entry name" value="Peptidase_S24"/>
    <property type="match status" value="1"/>
</dbReference>
<dbReference type="InterPro" id="IPR001387">
    <property type="entry name" value="Cro/C1-type_HTH"/>
</dbReference>
<gene>
    <name evidence="5" type="ORF">AWB70_01031</name>
</gene>
<dbReference type="InterPro" id="IPR010982">
    <property type="entry name" value="Lambda_DNA-bd_dom_sf"/>
</dbReference>
<dbReference type="CDD" id="cd06529">
    <property type="entry name" value="S24_LexA-like"/>
    <property type="match status" value="1"/>
</dbReference>
<dbReference type="Proteomes" id="UP000054740">
    <property type="component" value="Unassembled WGS sequence"/>
</dbReference>
<dbReference type="AlphaFoldDB" id="A0A158FL19"/>
<keyword evidence="1" id="KW-0805">Transcription regulation</keyword>
<dbReference type="Gene3D" id="1.10.260.40">
    <property type="entry name" value="lambda repressor-like DNA-binding domains"/>
    <property type="match status" value="1"/>
</dbReference>
<protein>
    <submittedName>
        <fullName evidence="5">Putative phage repressor</fullName>
    </submittedName>
</protein>
<proteinExistence type="predicted"/>
<evidence type="ECO:0000256" key="3">
    <source>
        <dbReference type="ARBA" id="ARBA00023163"/>
    </source>
</evidence>
<evidence type="ECO:0000313" key="6">
    <source>
        <dbReference type="Proteomes" id="UP000054740"/>
    </source>
</evidence>
<dbReference type="PROSITE" id="PS50943">
    <property type="entry name" value="HTH_CROC1"/>
    <property type="match status" value="1"/>
</dbReference>
<accession>A0A158FL19</accession>
<keyword evidence="3" id="KW-0804">Transcription</keyword>
<dbReference type="Gene3D" id="2.10.109.10">
    <property type="entry name" value="Umud Fragment, subunit A"/>
    <property type="match status" value="1"/>
</dbReference>
<dbReference type="InterPro" id="IPR015927">
    <property type="entry name" value="Peptidase_S24_S26A/B/C"/>
</dbReference>
<reference evidence="6" key="1">
    <citation type="submission" date="2016-01" db="EMBL/GenBank/DDBJ databases">
        <authorList>
            <person name="Peeters C."/>
        </authorList>
    </citation>
    <scope>NUCLEOTIDE SEQUENCE [LARGE SCALE GENOMIC DNA]</scope>
</reference>
<dbReference type="SMART" id="SM00530">
    <property type="entry name" value="HTH_XRE"/>
    <property type="match status" value="2"/>
</dbReference>
<evidence type="ECO:0000259" key="4">
    <source>
        <dbReference type="PROSITE" id="PS50943"/>
    </source>
</evidence>
<sequence>MYLDVNTTVVDSSGTIQYMSNIGKRLIEARTKLGWSQQDLAGRAGVSQGTIGHLESGRNKSSTALPKIAAALGVTVEWLTSTSDQTGKSGSIPAMGASGLADRIKSIIDEAEGNISKVSAAAGTTDEEVAGWLSGKTQQIGVDQAVALQEAFGVNSVWLMLGKGSRKTAVRYNDEYEPIPVTGWRGVPVVGMAQLGDNGFWADVEYPVGHGDGFVDVPSKDKDAYALRCKGDSMRPRIKDGEFVVVEPNHEIEPGDEVLVKSRDGRVMVKEFMYRRAGRVHLMSTNEVHGTLAFADSEIEKMHFVGWIAKPSAWRPD</sequence>
<evidence type="ECO:0000313" key="5">
    <source>
        <dbReference type="EMBL" id="SAL20321.1"/>
    </source>
</evidence>
<name>A0A158FL19_CABCO</name>
<dbReference type="EMBL" id="FCNY02000002">
    <property type="protein sequence ID" value="SAL20321.1"/>
    <property type="molecule type" value="Genomic_DNA"/>
</dbReference>
<dbReference type="InterPro" id="IPR036286">
    <property type="entry name" value="LexA/Signal_pep-like_sf"/>
</dbReference>
<dbReference type="GO" id="GO:0003677">
    <property type="term" value="F:DNA binding"/>
    <property type="evidence" value="ECO:0007669"/>
    <property type="project" value="UniProtKB-KW"/>
</dbReference>
<organism evidence="5 6">
    <name type="scientific">Caballeronia cordobensis</name>
    <name type="common">Burkholderia cordobensis</name>
    <dbReference type="NCBI Taxonomy" id="1353886"/>
    <lineage>
        <taxon>Bacteria</taxon>
        <taxon>Pseudomonadati</taxon>
        <taxon>Pseudomonadota</taxon>
        <taxon>Betaproteobacteria</taxon>
        <taxon>Burkholderiales</taxon>
        <taxon>Burkholderiaceae</taxon>
        <taxon>Caballeronia</taxon>
    </lineage>
</organism>
<dbReference type="InterPro" id="IPR039418">
    <property type="entry name" value="LexA-like"/>
</dbReference>
<evidence type="ECO:0000256" key="2">
    <source>
        <dbReference type="ARBA" id="ARBA00023125"/>
    </source>
</evidence>
<keyword evidence="2" id="KW-0238">DNA-binding</keyword>
<dbReference type="SUPFAM" id="SSF47413">
    <property type="entry name" value="lambda repressor-like DNA-binding domains"/>
    <property type="match status" value="1"/>
</dbReference>
<dbReference type="PANTHER" id="PTHR40661">
    <property type="match status" value="1"/>
</dbReference>
<dbReference type="SUPFAM" id="SSF51306">
    <property type="entry name" value="LexA/Signal peptidase"/>
    <property type="match status" value="1"/>
</dbReference>
<evidence type="ECO:0000256" key="1">
    <source>
        <dbReference type="ARBA" id="ARBA00023015"/>
    </source>
</evidence>